<reference evidence="1 2" key="1">
    <citation type="journal article" date="2015" name="Nat. Commun.">
        <title>Lucilia cuprina genome unlocks parasitic fly biology to underpin future interventions.</title>
        <authorList>
            <person name="Anstead C.A."/>
            <person name="Korhonen P.K."/>
            <person name="Young N.D."/>
            <person name="Hall R.S."/>
            <person name="Jex A.R."/>
            <person name="Murali S.C."/>
            <person name="Hughes D.S."/>
            <person name="Lee S.F."/>
            <person name="Perry T."/>
            <person name="Stroehlein A.J."/>
            <person name="Ansell B.R."/>
            <person name="Breugelmans B."/>
            <person name="Hofmann A."/>
            <person name="Qu J."/>
            <person name="Dugan S."/>
            <person name="Lee S.L."/>
            <person name="Chao H."/>
            <person name="Dinh H."/>
            <person name="Han Y."/>
            <person name="Doddapaneni H.V."/>
            <person name="Worley K.C."/>
            <person name="Muzny D.M."/>
            <person name="Ioannidis P."/>
            <person name="Waterhouse R.M."/>
            <person name="Zdobnov E.M."/>
            <person name="James P.J."/>
            <person name="Bagnall N.H."/>
            <person name="Kotze A.C."/>
            <person name="Gibbs R.A."/>
            <person name="Richards S."/>
            <person name="Batterham P."/>
            <person name="Gasser R.B."/>
        </authorList>
    </citation>
    <scope>NUCLEOTIDE SEQUENCE [LARGE SCALE GENOMIC DNA]</scope>
    <source>
        <strain evidence="1 2">LS</strain>
        <tissue evidence="1">Full body</tissue>
    </source>
</reference>
<protein>
    <submittedName>
        <fullName evidence="1">Uncharacterized protein</fullName>
    </submittedName>
</protein>
<evidence type="ECO:0000313" key="1">
    <source>
        <dbReference type="EMBL" id="KNC34303.1"/>
    </source>
</evidence>
<name>A0A0L0CPK1_LUCCU</name>
<gene>
    <name evidence="1" type="ORF">FF38_05904</name>
</gene>
<proteinExistence type="predicted"/>
<dbReference type="Proteomes" id="UP000037069">
    <property type="component" value="Unassembled WGS sequence"/>
</dbReference>
<sequence length="74" mass="8662">MTLLEKRKFNISQFPHCFVVRSVVNFDPAGLDVVREIVIIIRNYVEEISTKTKTRTKIPEKQKLPKKTTQAIYI</sequence>
<evidence type="ECO:0000313" key="2">
    <source>
        <dbReference type="Proteomes" id="UP000037069"/>
    </source>
</evidence>
<keyword evidence="2" id="KW-1185">Reference proteome</keyword>
<comment type="caution">
    <text evidence="1">The sequence shown here is derived from an EMBL/GenBank/DDBJ whole genome shotgun (WGS) entry which is preliminary data.</text>
</comment>
<organism evidence="1 2">
    <name type="scientific">Lucilia cuprina</name>
    <name type="common">Green bottle fly</name>
    <name type="synonym">Australian sheep blowfly</name>
    <dbReference type="NCBI Taxonomy" id="7375"/>
    <lineage>
        <taxon>Eukaryota</taxon>
        <taxon>Metazoa</taxon>
        <taxon>Ecdysozoa</taxon>
        <taxon>Arthropoda</taxon>
        <taxon>Hexapoda</taxon>
        <taxon>Insecta</taxon>
        <taxon>Pterygota</taxon>
        <taxon>Neoptera</taxon>
        <taxon>Endopterygota</taxon>
        <taxon>Diptera</taxon>
        <taxon>Brachycera</taxon>
        <taxon>Muscomorpha</taxon>
        <taxon>Oestroidea</taxon>
        <taxon>Calliphoridae</taxon>
        <taxon>Luciliinae</taxon>
        <taxon>Lucilia</taxon>
    </lineage>
</organism>
<accession>A0A0L0CPK1</accession>
<dbReference type="AlphaFoldDB" id="A0A0L0CPK1"/>
<dbReference type="EMBL" id="JRES01000080">
    <property type="protein sequence ID" value="KNC34303.1"/>
    <property type="molecule type" value="Genomic_DNA"/>
</dbReference>